<evidence type="ECO:0000313" key="2">
    <source>
        <dbReference type="EMBL" id="TCO17026.1"/>
    </source>
</evidence>
<keyword evidence="1" id="KW-0472">Membrane</keyword>
<feature type="transmembrane region" description="Helical" evidence="1">
    <location>
        <begin position="76"/>
        <end position="95"/>
    </location>
</feature>
<name>A0ABY2BG97_9ACTN</name>
<evidence type="ECO:0000313" key="3">
    <source>
        <dbReference type="Proteomes" id="UP000295818"/>
    </source>
</evidence>
<accession>A0ABY2BG97</accession>
<feature type="transmembrane region" description="Helical" evidence="1">
    <location>
        <begin position="38"/>
        <end position="64"/>
    </location>
</feature>
<keyword evidence="3" id="KW-1185">Reference proteome</keyword>
<comment type="caution">
    <text evidence="2">The sequence shown here is derived from an EMBL/GenBank/DDBJ whole genome shotgun (WGS) entry which is preliminary data.</text>
</comment>
<protein>
    <recommendedName>
        <fullName evidence="4">ABC transmembrane type-1 domain-containing protein</fullName>
    </recommendedName>
</protein>
<gene>
    <name evidence="2" type="ORF">EV644_11546</name>
</gene>
<dbReference type="Proteomes" id="UP000295818">
    <property type="component" value="Unassembled WGS sequence"/>
</dbReference>
<organism evidence="2 3">
    <name type="scientific">Kribbella orskensis</name>
    <dbReference type="NCBI Taxonomy" id="2512216"/>
    <lineage>
        <taxon>Bacteria</taxon>
        <taxon>Bacillati</taxon>
        <taxon>Actinomycetota</taxon>
        <taxon>Actinomycetes</taxon>
        <taxon>Propionibacteriales</taxon>
        <taxon>Kribbellaceae</taxon>
        <taxon>Kribbella</taxon>
    </lineage>
</organism>
<reference evidence="2 3" key="1">
    <citation type="journal article" date="2015" name="Stand. Genomic Sci.">
        <title>Genomic Encyclopedia of Bacterial and Archaeal Type Strains, Phase III: the genomes of soil and plant-associated and newly described type strains.</title>
        <authorList>
            <person name="Whitman W.B."/>
            <person name="Woyke T."/>
            <person name="Klenk H.P."/>
            <person name="Zhou Y."/>
            <person name="Lilburn T.G."/>
            <person name="Beck B.J."/>
            <person name="De Vos P."/>
            <person name="Vandamme P."/>
            <person name="Eisen J.A."/>
            <person name="Garrity G."/>
            <person name="Hugenholtz P."/>
            <person name="Kyrpides N.C."/>
        </authorList>
    </citation>
    <scope>NUCLEOTIDE SEQUENCE [LARGE SCALE GENOMIC DNA]</scope>
    <source>
        <strain evidence="2 3">VKM Ac-2538</strain>
    </source>
</reference>
<evidence type="ECO:0000256" key="1">
    <source>
        <dbReference type="SAM" id="Phobius"/>
    </source>
</evidence>
<proteinExistence type="predicted"/>
<dbReference type="EMBL" id="SLWM01000015">
    <property type="protein sequence ID" value="TCO17026.1"/>
    <property type="molecule type" value="Genomic_DNA"/>
</dbReference>
<keyword evidence="1" id="KW-0812">Transmembrane</keyword>
<keyword evidence="1" id="KW-1133">Transmembrane helix</keyword>
<evidence type="ECO:0008006" key="4">
    <source>
        <dbReference type="Google" id="ProtNLM"/>
    </source>
</evidence>
<sequence length="136" mass="14576">MPAWITGLAFISANLGSKVRSVPSACFGASGPGTLVKALSFAFAQILIAGINLYLLATVVNALLKPYSRARSPVGWPLWVALLAAATIVAMHRAVEIHVARTAGVALTIQQMRQTAVYTVRYDEESDRLLHEVFAP</sequence>